<reference evidence="1" key="1">
    <citation type="journal article" date="2020" name="Nature">
        <title>Giant virus diversity and host interactions through global metagenomics.</title>
        <authorList>
            <person name="Schulz F."/>
            <person name="Roux S."/>
            <person name="Paez-Espino D."/>
            <person name="Jungbluth S."/>
            <person name="Walsh D.A."/>
            <person name="Denef V.J."/>
            <person name="McMahon K.D."/>
            <person name="Konstantinidis K.T."/>
            <person name="Eloe-Fadrosh E.A."/>
            <person name="Kyrpides N.C."/>
            <person name="Woyke T."/>
        </authorList>
    </citation>
    <scope>NUCLEOTIDE SEQUENCE</scope>
    <source>
        <strain evidence="1">GVMAG-M-3300023184-101</strain>
    </source>
</reference>
<proteinExistence type="predicted"/>
<sequence>MKSCLICQNALTLVTIVDGYSTHEFAAAEDCEFHFINQHHSVLDCSQCNSIHIYCNECSGYVQLVERDINMNYYVYGTPMYAWRDCNGKYDYTTLTMELTKKYKTHFPEHYGLKQIKQKLVDDKIVNTLEEADELYWGITDALFDHLNDTKTFKVIDLNMFCLNPNDERLIHPAESGIAMKGSGFNIRHGSNARWCCAHGASTIYGS</sequence>
<evidence type="ECO:0000313" key="1">
    <source>
        <dbReference type="EMBL" id="QHT79644.1"/>
    </source>
</evidence>
<dbReference type="EMBL" id="MN739951">
    <property type="protein sequence ID" value="QHT79644.1"/>
    <property type="molecule type" value="Genomic_DNA"/>
</dbReference>
<protein>
    <submittedName>
        <fullName evidence="1">Uncharacterized protein</fullName>
    </submittedName>
</protein>
<accession>A0A6C0HGR2</accession>
<dbReference type="AlphaFoldDB" id="A0A6C0HGR2"/>
<name>A0A6C0HGR2_9ZZZZ</name>
<organism evidence="1">
    <name type="scientific">viral metagenome</name>
    <dbReference type="NCBI Taxonomy" id="1070528"/>
    <lineage>
        <taxon>unclassified sequences</taxon>
        <taxon>metagenomes</taxon>
        <taxon>organismal metagenomes</taxon>
    </lineage>
</organism>